<dbReference type="Gene3D" id="1.10.60.10">
    <property type="entry name" value="Iron dependent repressor, metal binding and dimerisation domain"/>
    <property type="match status" value="1"/>
</dbReference>
<dbReference type="InterPro" id="IPR022689">
    <property type="entry name" value="Iron_dep_repressor"/>
</dbReference>
<dbReference type="SMART" id="SM00529">
    <property type="entry name" value="HTH_DTXR"/>
    <property type="match status" value="1"/>
</dbReference>
<dbReference type="InterPro" id="IPR022687">
    <property type="entry name" value="HTH_DTXR"/>
</dbReference>
<keyword evidence="9" id="KW-0010">Activator</keyword>
<dbReference type="Pfam" id="PF01047">
    <property type="entry name" value="MarR"/>
    <property type="match status" value="1"/>
</dbReference>
<evidence type="ECO:0000256" key="7">
    <source>
        <dbReference type="ARBA" id="ARBA00023015"/>
    </source>
</evidence>
<evidence type="ECO:0000256" key="5">
    <source>
        <dbReference type="ARBA" id="ARBA00022490"/>
    </source>
</evidence>
<keyword evidence="16" id="KW-1185">Reference proteome</keyword>
<feature type="domain" description="HTH dtxR-type" evidence="14">
    <location>
        <begin position="1"/>
        <end position="54"/>
    </location>
</feature>
<dbReference type="SUPFAM" id="SSF46785">
    <property type="entry name" value="Winged helix' DNA-binding domain"/>
    <property type="match status" value="1"/>
</dbReference>
<keyword evidence="8" id="KW-0238">DNA-binding</keyword>
<gene>
    <name evidence="15" type="primary">mntR_1</name>
    <name evidence="15" type="ORF">Q31b_12340</name>
</gene>
<sequence length="113" mass="12377">MEAVADILIDKDECRVVDLAAFFGVSHVTVTRIVARLVGEGLLETQPYRPICLTAKGQRLAVESRRRHQIVHDFLLAIGVDDATAAHDAEGIEHHVSPTTLSKLEKLTADLNP</sequence>
<accession>A0A5C6EES5</accession>
<dbReference type="InterPro" id="IPR001367">
    <property type="entry name" value="Fe_dep_repressor"/>
</dbReference>
<dbReference type="AlphaFoldDB" id="A0A5C6EES5"/>
<evidence type="ECO:0000256" key="12">
    <source>
        <dbReference type="ARBA" id="ARBA00025185"/>
    </source>
</evidence>
<dbReference type="EMBL" id="SJPY01000001">
    <property type="protein sequence ID" value="TWU46056.1"/>
    <property type="molecule type" value="Genomic_DNA"/>
</dbReference>
<dbReference type="InterPro" id="IPR050536">
    <property type="entry name" value="DtxR_MntR_Metal-Reg"/>
</dbReference>
<evidence type="ECO:0000313" key="16">
    <source>
        <dbReference type="Proteomes" id="UP000315471"/>
    </source>
</evidence>
<comment type="subcellular location">
    <subcellularLocation>
        <location evidence="1">Cytoplasm</location>
    </subcellularLocation>
</comment>
<evidence type="ECO:0000313" key="15">
    <source>
        <dbReference type="EMBL" id="TWU46056.1"/>
    </source>
</evidence>
<evidence type="ECO:0000256" key="2">
    <source>
        <dbReference type="ARBA" id="ARBA00007871"/>
    </source>
</evidence>
<comment type="subunit">
    <text evidence="3">Homodimer.</text>
</comment>
<keyword evidence="5" id="KW-0963">Cytoplasm</keyword>
<evidence type="ECO:0000256" key="10">
    <source>
        <dbReference type="ARBA" id="ARBA00023163"/>
    </source>
</evidence>
<evidence type="ECO:0000256" key="3">
    <source>
        <dbReference type="ARBA" id="ARBA00011738"/>
    </source>
</evidence>
<dbReference type="InterPro" id="IPR036388">
    <property type="entry name" value="WH-like_DNA-bd_sf"/>
</dbReference>
<proteinExistence type="inferred from homology"/>
<keyword evidence="7" id="KW-0805">Transcription regulation</keyword>
<organism evidence="15 16">
    <name type="scientific">Novipirellula aureliae</name>
    <dbReference type="NCBI Taxonomy" id="2527966"/>
    <lineage>
        <taxon>Bacteria</taxon>
        <taxon>Pseudomonadati</taxon>
        <taxon>Planctomycetota</taxon>
        <taxon>Planctomycetia</taxon>
        <taxon>Pirellulales</taxon>
        <taxon>Pirellulaceae</taxon>
        <taxon>Novipirellula</taxon>
    </lineage>
</organism>
<dbReference type="SUPFAM" id="SSF47979">
    <property type="entry name" value="Iron-dependent repressor protein, dimerization domain"/>
    <property type="match status" value="1"/>
</dbReference>
<comment type="similarity">
    <text evidence="2">Belongs to the DtxR/MntR family.</text>
</comment>
<dbReference type="GO" id="GO:0005737">
    <property type="term" value="C:cytoplasm"/>
    <property type="evidence" value="ECO:0007669"/>
    <property type="project" value="UniProtKB-SubCell"/>
</dbReference>
<evidence type="ECO:0000256" key="11">
    <source>
        <dbReference type="ARBA" id="ARBA00023211"/>
    </source>
</evidence>
<name>A0A5C6EES5_9BACT</name>
<dbReference type="Gene3D" id="1.10.10.10">
    <property type="entry name" value="Winged helix-like DNA-binding domain superfamily/Winged helix DNA-binding domain"/>
    <property type="match status" value="1"/>
</dbReference>
<dbReference type="InterPro" id="IPR036390">
    <property type="entry name" value="WH_DNA-bd_sf"/>
</dbReference>
<dbReference type="GO" id="GO:0046983">
    <property type="term" value="F:protein dimerization activity"/>
    <property type="evidence" value="ECO:0007669"/>
    <property type="project" value="InterPro"/>
</dbReference>
<evidence type="ECO:0000256" key="8">
    <source>
        <dbReference type="ARBA" id="ARBA00023125"/>
    </source>
</evidence>
<dbReference type="GO" id="GO:0003700">
    <property type="term" value="F:DNA-binding transcription factor activity"/>
    <property type="evidence" value="ECO:0007669"/>
    <property type="project" value="InterPro"/>
</dbReference>
<dbReference type="GO" id="GO:0003677">
    <property type="term" value="F:DNA binding"/>
    <property type="evidence" value="ECO:0007669"/>
    <property type="project" value="UniProtKB-KW"/>
</dbReference>
<comment type="caution">
    <text evidence="15">The sequence shown here is derived from an EMBL/GenBank/DDBJ whole genome shotgun (WGS) entry which is preliminary data.</text>
</comment>
<dbReference type="Proteomes" id="UP000315471">
    <property type="component" value="Unassembled WGS sequence"/>
</dbReference>
<dbReference type="GO" id="GO:0046914">
    <property type="term" value="F:transition metal ion binding"/>
    <property type="evidence" value="ECO:0007669"/>
    <property type="project" value="InterPro"/>
</dbReference>
<evidence type="ECO:0000256" key="9">
    <source>
        <dbReference type="ARBA" id="ARBA00023159"/>
    </source>
</evidence>
<evidence type="ECO:0000256" key="13">
    <source>
        <dbReference type="ARBA" id="ARBA00032593"/>
    </source>
</evidence>
<keyword evidence="10" id="KW-0804">Transcription</keyword>
<dbReference type="PANTHER" id="PTHR33238">
    <property type="entry name" value="IRON (METAL) DEPENDENT REPRESSOR, DTXR FAMILY"/>
    <property type="match status" value="1"/>
</dbReference>
<evidence type="ECO:0000259" key="14">
    <source>
        <dbReference type="PROSITE" id="PS50944"/>
    </source>
</evidence>
<evidence type="ECO:0000256" key="6">
    <source>
        <dbReference type="ARBA" id="ARBA00022491"/>
    </source>
</evidence>
<keyword evidence="11" id="KW-0464">Manganese</keyword>
<dbReference type="Pfam" id="PF02742">
    <property type="entry name" value="Fe_dep_repr_C"/>
    <property type="match status" value="1"/>
</dbReference>
<reference evidence="15 16" key="1">
    <citation type="submission" date="2019-02" db="EMBL/GenBank/DDBJ databases">
        <title>Deep-cultivation of Planctomycetes and their phenomic and genomic characterization uncovers novel biology.</title>
        <authorList>
            <person name="Wiegand S."/>
            <person name="Jogler M."/>
            <person name="Boedeker C."/>
            <person name="Pinto D."/>
            <person name="Vollmers J."/>
            <person name="Rivas-Marin E."/>
            <person name="Kohn T."/>
            <person name="Peeters S.H."/>
            <person name="Heuer A."/>
            <person name="Rast P."/>
            <person name="Oberbeckmann S."/>
            <person name="Bunk B."/>
            <person name="Jeske O."/>
            <person name="Meyerdierks A."/>
            <person name="Storesund J.E."/>
            <person name="Kallscheuer N."/>
            <person name="Luecker S."/>
            <person name="Lage O.M."/>
            <person name="Pohl T."/>
            <person name="Merkel B.J."/>
            <person name="Hornburger P."/>
            <person name="Mueller R.-W."/>
            <person name="Bruemmer F."/>
            <person name="Labrenz M."/>
            <person name="Spormann A.M."/>
            <person name="Op Den Camp H."/>
            <person name="Overmann J."/>
            <person name="Amann R."/>
            <person name="Jetten M.S.M."/>
            <person name="Mascher T."/>
            <person name="Medema M.H."/>
            <person name="Devos D.P."/>
            <person name="Kaster A.-K."/>
            <person name="Ovreas L."/>
            <person name="Rohde M."/>
            <person name="Galperin M.Y."/>
            <person name="Jogler C."/>
        </authorList>
    </citation>
    <scope>NUCLEOTIDE SEQUENCE [LARGE SCALE GENOMIC DNA]</scope>
    <source>
        <strain evidence="15 16">Q31b</strain>
    </source>
</reference>
<dbReference type="InterPro" id="IPR036421">
    <property type="entry name" value="Fe_dep_repressor_sf"/>
</dbReference>
<keyword evidence="6" id="KW-0678">Repressor</keyword>
<comment type="function">
    <text evidence="12">In the presence of manganese, represses expression of mntH and mntS. Up-regulates expression of mntP.</text>
</comment>
<dbReference type="PANTHER" id="PTHR33238:SF11">
    <property type="entry name" value="TRANSCRIPTIONAL REGULATOR MNTR"/>
    <property type="match status" value="1"/>
</dbReference>
<dbReference type="PROSITE" id="PS50944">
    <property type="entry name" value="HTH_DTXR"/>
    <property type="match status" value="1"/>
</dbReference>
<evidence type="ECO:0000256" key="4">
    <source>
        <dbReference type="ARBA" id="ARBA00022386"/>
    </source>
</evidence>
<evidence type="ECO:0000256" key="1">
    <source>
        <dbReference type="ARBA" id="ARBA00004496"/>
    </source>
</evidence>
<protein>
    <recommendedName>
        <fullName evidence="4">Transcriptional regulator MntR</fullName>
    </recommendedName>
    <alternativeName>
        <fullName evidence="13">Manganese transport regulator</fullName>
    </alternativeName>
</protein>
<dbReference type="InterPro" id="IPR000835">
    <property type="entry name" value="HTH_MarR-typ"/>
</dbReference>